<accession>A0A1I0SAH3</accession>
<keyword evidence="2" id="KW-1185">Reference proteome</keyword>
<organism evidence="1 2">
    <name type="scientific">Chitinophaga arvensicola</name>
    <dbReference type="NCBI Taxonomy" id="29529"/>
    <lineage>
        <taxon>Bacteria</taxon>
        <taxon>Pseudomonadati</taxon>
        <taxon>Bacteroidota</taxon>
        <taxon>Chitinophagia</taxon>
        <taxon>Chitinophagales</taxon>
        <taxon>Chitinophagaceae</taxon>
        <taxon>Chitinophaga</taxon>
    </lineage>
</organism>
<reference evidence="2" key="1">
    <citation type="submission" date="2016-10" db="EMBL/GenBank/DDBJ databases">
        <authorList>
            <person name="Varghese N."/>
            <person name="Submissions S."/>
        </authorList>
    </citation>
    <scope>NUCLEOTIDE SEQUENCE [LARGE SCALE GENOMIC DNA]</scope>
    <source>
        <strain evidence="2">DSM 3695</strain>
    </source>
</reference>
<protein>
    <submittedName>
        <fullName evidence="1">Uncharacterized protein</fullName>
    </submittedName>
</protein>
<gene>
    <name evidence="1" type="ORF">SAMN04488122_5439</name>
</gene>
<dbReference type="AlphaFoldDB" id="A0A1I0SAH3"/>
<evidence type="ECO:0000313" key="1">
    <source>
        <dbReference type="EMBL" id="SEW53384.1"/>
    </source>
</evidence>
<proteinExistence type="predicted"/>
<sequence length="269" mass="30796">MKKIYRFVEDFTSDDVAFLATLGIKAKEGFDAIMIDADSPQLNVIKKRFRKTWTDTLSTEMVFDEQDLKSAKFLHIYAEKYLGYALPDTDGDVFDVAARDQEYGILRGEQTGFFKMKGEPKWGKWKIASLHFTEHIFFVNPVVYEDCFKPLNIACKPVLDLKTKAPLKTIVQLVQQGVAPSKLHLNARYIDEMEAVQGWNLTKYVLRADMPYPMFEDNPGGYDFFYTQEYFGSGGFAQRGTIISNKLYEILLNNNLTGLNYHPLIASSI</sequence>
<dbReference type="RefSeq" id="WP_089900488.1">
    <property type="nucleotide sequence ID" value="NZ_FOJG01000002.1"/>
</dbReference>
<evidence type="ECO:0000313" key="2">
    <source>
        <dbReference type="Proteomes" id="UP000199310"/>
    </source>
</evidence>
<dbReference type="Proteomes" id="UP000199310">
    <property type="component" value="Unassembled WGS sequence"/>
</dbReference>
<dbReference type="EMBL" id="FOJG01000002">
    <property type="protein sequence ID" value="SEW53384.1"/>
    <property type="molecule type" value="Genomic_DNA"/>
</dbReference>
<dbReference type="OrthoDB" id="1433107at2"/>
<name>A0A1I0SAH3_9BACT</name>